<comment type="caution">
    <text evidence="1">The sequence shown here is derived from an EMBL/GenBank/DDBJ whole genome shotgun (WGS) entry which is preliminary data.</text>
</comment>
<name>A0A0C1Y6L9_9CYAN</name>
<sequence>MNQDIFTSLLKQFTRFIDRLTDEDISALKSGKKILSFKLIEDQKASRENKDLSEFRKLADQLMEINSRVEAENLLDNLKKKNLIELSKFLDIPVQSRENISKIKEKIIESTVGYRLRSQAIQRSTD</sequence>
<dbReference type="AlphaFoldDB" id="A0A0C1Y6L9"/>
<gene>
    <name evidence="1" type="ORF">QQ91_019590</name>
</gene>
<protein>
    <submittedName>
        <fullName evidence="1">Uncharacterized protein</fullName>
    </submittedName>
</protein>
<evidence type="ECO:0000313" key="1">
    <source>
        <dbReference type="EMBL" id="NEV69303.1"/>
    </source>
</evidence>
<organism evidence="1">
    <name type="scientific">Lyngbya confervoides BDU141951</name>
    <dbReference type="NCBI Taxonomy" id="1574623"/>
    <lineage>
        <taxon>Bacteria</taxon>
        <taxon>Bacillati</taxon>
        <taxon>Cyanobacteriota</taxon>
        <taxon>Cyanophyceae</taxon>
        <taxon>Oscillatoriophycideae</taxon>
        <taxon>Oscillatoriales</taxon>
        <taxon>Microcoleaceae</taxon>
        <taxon>Lyngbya</taxon>
    </lineage>
</organism>
<reference evidence="1" key="1">
    <citation type="submission" date="2014-11" db="EMBL/GenBank/DDBJ databases">
        <authorList>
            <person name="Malar M.C."/>
            <person name="Sen D."/>
            <person name="Tripathy S."/>
        </authorList>
    </citation>
    <scope>NUCLEOTIDE SEQUENCE</scope>
    <source>
        <strain evidence="1">BDU141951</strain>
    </source>
</reference>
<reference evidence="1" key="2">
    <citation type="journal article" date="2015" name="Genome Announc.">
        <title>Draft Genome Sequence of Filamentous Marine Cyanobacterium Lyngbya confervoides Strain BDU141951.</title>
        <authorList>
            <person name="Chandrababunaidu M.M."/>
            <person name="Sen D."/>
            <person name="Tripathy S."/>
        </authorList>
    </citation>
    <scope>NUCLEOTIDE SEQUENCE</scope>
    <source>
        <strain evidence="1">BDU141951</strain>
    </source>
</reference>
<accession>A0A0C1Y6L9</accession>
<proteinExistence type="predicted"/>
<dbReference type="EMBL" id="JTHE02000003">
    <property type="protein sequence ID" value="NEV69303.1"/>
    <property type="molecule type" value="Genomic_DNA"/>
</dbReference>
<reference evidence="1" key="3">
    <citation type="submission" date="2020-02" db="EMBL/GenBank/DDBJ databases">
        <authorList>
            <person name="Sarangi A.N."/>
            <person name="Ghosh S."/>
            <person name="Mukherjee M."/>
            <person name="Tripathy S."/>
        </authorList>
    </citation>
    <scope>NUCLEOTIDE SEQUENCE</scope>
    <source>
        <strain evidence="1">BDU141951</strain>
    </source>
</reference>